<name>B2GJ22_KOCRD</name>
<dbReference type="Gene3D" id="3.30.70.660">
    <property type="entry name" value="Pseudouridine synthase I, catalytic domain, C-terminal subdomain"/>
    <property type="match status" value="1"/>
</dbReference>
<evidence type="ECO:0000313" key="9">
    <source>
        <dbReference type="Proteomes" id="UP000008838"/>
    </source>
</evidence>
<dbReference type="RefSeq" id="WP_012397717.1">
    <property type="nucleotide sequence ID" value="NC_010617.1"/>
</dbReference>
<dbReference type="Proteomes" id="UP000008838">
    <property type="component" value="Chromosome"/>
</dbReference>
<dbReference type="GO" id="GO:0031119">
    <property type="term" value="P:tRNA pseudouridine synthesis"/>
    <property type="evidence" value="ECO:0007669"/>
    <property type="project" value="UniProtKB-UniRule"/>
</dbReference>
<dbReference type="OrthoDB" id="9811823at2"/>
<dbReference type="eggNOG" id="COG0101">
    <property type="taxonomic scope" value="Bacteria"/>
</dbReference>
<dbReference type="GO" id="GO:0003723">
    <property type="term" value="F:RNA binding"/>
    <property type="evidence" value="ECO:0007669"/>
    <property type="project" value="InterPro"/>
</dbReference>
<dbReference type="EMBL" id="AP009152">
    <property type="protein sequence ID" value="BAG28992.1"/>
    <property type="molecule type" value="Genomic_DNA"/>
</dbReference>
<proteinExistence type="inferred from homology"/>
<dbReference type="PANTHER" id="PTHR11142:SF0">
    <property type="entry name" value="TRNA PSEUDOURIDINE SYNTHASE-LIKE 1"/>
    <property type="match status" value="1"/>
</dbReference>
<comment type="catalytic activity">
    <reaction evidence="4 5">
        <text>uridine(38/39/40) in tRNA = pseudouridine(38/39/40) in tRNA</text>
        <dbReference type="Rhea" id="RHEA:22376"/>
        <dbReference type="Rhea" id="RHEA-COMP:10085"/>
        <dbReference type="Rhea" id="RHEA-COMP:10087"/>
        <dbReference type="ChEBI" id="CHEBI:65314"/>
        <dbReference type="ChEBI" id="CHEBI:65315"/>
        <dbReference type="EC" id="5.4.99.12"/>
    </reaction>
</comment>
<dbReference type="SUPFAM" id="SSF55120">
    <property type="entry name" value="Pseudouridine synthase"/>
    <property type="match status" value="1"/>
</dbReference>
<evidence type="ECO:0000259" key="7">
    <source>
        <dbReference type="Pfam" id="PF01416"/>
    </source>
</evidence>
<feature type="compositionally biased region" description="Low complexity" evidence="6">
    <location>
        <begin position="92"/>
        <end position="107"/>
    </location>
</feature>
<feature type="domain" description="Pseudouridine synthase I TruA alpha/beta" evidence="7">
    <location>
        <begin position="210"/>
        <end position="312"/>
    </location>
</feature>
<dbReference type="HOGENOM" id="CLU_014673_0_2_11"/>
<dbReference type="InterPro" id="IPR020094">
    <property type="entry name" value="TruA/RsuA/RluB/E/F_N"/>
</dbReference>
<evidence type="ECO:0000256" key="5">
    <source>
        <dbReference type="RuleBase" id="RU003792"/>
    </source>
</evidence>
<dbReference type="Gene3D" id="3.30.70.580">
    <property type="entry name" value="Pseudouridine synthase I, catalytic domain, N-terminal subdomain"/>
    <property type="match status" value="1"/>
</dbReference>
<keyword evidence="3 4" id="KW-0413">Isomerase</keyword>
<gene>
    <name evidence="4 8" type="primary">truA</name>
    <name evidence="8" type="ordered locus">KRH_06450</name>
</gene>
<dbReference type="InterPro" id="IPR020095">
    <property type="entry name" value="PsdUridine_synth_TruA_C"/>
</dbReference>
<evidence type="ECO:0000256" key="4">
    <source>
        <dbReference type="HAMAP-Rule" id="MF_00171"/>
    </source>
</evidence>
<comment type="caution">
    <text evidence="4">Lacks conserved residue(s) required for the propagation of feature annotation.</text>
</comment>
<dbReference type="HAMAP" id="MF_00171">
    <property type="entry name" value="TruA"/>
    <property type="match status" value="1"/>
</dbReference>
<feature type="binding site" evidence="4">
    <location>
        <position position="176"/>
    </location>
    <ligand>
        <name>substrate</name>
    </ligand>
</feature>
<evidence type="ECO:0000256" key="2">
    <source>
        <dbReference type="ARBA" id="ARBA00022694"/>
    </source>
</evidence>
<dbReference type="STRING" id="378753.KRH_06450"/>
<organism evidence="8 9">
    <name type="scientific">Kocuria rhizophila (strain ATCC 9341 / DSM 348 / NBRC 103217 / DC2201)</name>
    <dbReference type="NCBI Taxonomy" id="378753"/>
    <lineage>
        <taxon>Bacteria</taxon>
        <taxon>Bacillati</taxon>
        <taxon>Actinomycetota</taxon>
        <taxon>Actinomycetes</taxon>
        <taxon>Micrococcales</taxon>
        <taxon>Micrococcaceae</taxon>
        <taxon>Kocuria</taxon>
    </lineage>
</organism>
<dbReference type="InterPro" id="IPR020097">
    <property type="entry name" value="PsdUridine_synth_TruA_a/b_dom"/>
</dbReference>
<protein>
    <recommendedName>
        <fullName evidence="4">tRNA pseudouridine synthase A</fullName>
        <ecNumber evidence="4">5.4.99.12</ecNumber>
    </recommendedName>
    <alternativeName>
        <fullName evidence="4">tRNA pseudouridine(38-40) synthase</fullName>
    </alternativeName>
    <alternativeName>
        <fullName evidence="4">tRNA pseudouridylate synthase I</fullName>
    </alternativeName>
    <alternativeName>
        <fullName evidence="4">tRNA-uridine isomerase I</fullName>
    </alternativeName>
</protein>
<sequence length="331" mass="35679">MPEQDPCVRLRIDLAYDGAPFRGWARQPGLPSVQEAVEDALCLVFRVRCPTVVAGRTDTGVHARSQTVHVDVPREAWERVTRSRGTGRVAGALPASPDPAHASAPAATTGTVAASDARGPVDPVLARRLNGALNRVLGKDRADRGWEPVVGAVVVQSVAQAPPGFDARFSALSRAYRYRVADARTGHDPLTRTFSWWVDPQLDVAAMDGAVRELLGLHDFLSYCKPRAGATTVRELQRATVDRDEHGMITVALTADAFCHHMVRSVVGALVRVGEGRHGPSWPGERLRARTRDAAIVMAPAHGLVLDAVAYPDDALLAERARVTRARRGGD</sequence>
<dbReference type="PANTHER" id="PTHR11142">
    <property type="entry name" value="PSEUDOURIDYLATE SYNTHASE"/>
    <property type="match status" value="1"/>
</dbReference>
<accession>B2GJ22</accession>
<feature type="region of interest" description="Disordered" evidence="6">
    <location>
        <begin position="83"/>
        <end position="117"/>
    </location>
</feature>
<feature type="active site" description="Nucleophile" evidence="4">
    <location>
        <position position="58"/>
    </location>
</feature>
<reference evidence="8 9" key="1">
    <citation type="journal article" date="2008" name="J. Bacteriol.">
        <title>Complete genome sequence of the soil actinomycete Kocuria rhizophila.</title>
        <authorList>
            <person name="Takarada H."/>
            <person name="Sekine M."/>
            <person name="Kosugi H."/>
            <person name="Matsuo Y."/>
            <person name="Fujisawa T."/>
            <person name="Omata S."/>
            <person name="Kishi E."/>
            <person name="Shimizu A."/>
            <person name="Tsukatani N."/>
            <person name="Tanikawa S."/>
            <person name="Fujita N."/>
            <person name="Harayama S."/>
        </authorList>
    </citation>
    <scope>NUCLEOTIDE SEQUENCE [LARGE SCALE GENOMIC DNA]</scope>
    <source>
        <strain evidence="9">ATCC 9341 / DSM 348 / NBRC 103217 / DC2201</strain>
    </source>
</reference>
<dbReference type="EC" id="5.4.99.12" evidence="4"/>
<dbReference type="InterPro" id="IPR001406">
    <property type="entry name" value="PsdUridine_synth_TruA"/>
</dbReference>
<dbReference type="KEGG" id="krh:KRH_06450"/>
<keyword evidence="2 4" id="KW-0819">tRNA processing</keyword>
<dbReference type="GO" id="GO:0160147">
    <property type="term" value="F:tRNA pseudouridine(38-40) synthase activity"/>
    <property type="evidence" value="ECO:0007669"/>
    <property type="project" value="UniProtKB-EC"/>
</dbReference>
<dbReference type="InterPro" id="IPR020103">
    <property type="entry name" value="PsdUridine_synth_cat_dom_sf"/>
</dbReference>
<comment type="similarity">
    <text evidence="1 4 5">Belongs to the tRNA pseudouridine synthase TruA family.</text>
</comment>
<evidence type="ECO:0000256" key="3">
    <source>
        <dbReference type="ARBA" id="ARBA00023235"/>
    </source>
</evidence>
<keyword evidence="9" id="KW-1185">Reference proteome</keyword>
<evidence type="ECO:0000256" key="1">
    <source>
        <dbReference type="ARBA" id="ARBA00009375"/>
    </source>
</evidence>
<dbReference type="AlphaFoldDB" id="B2GJ22"/>
<dbReference type="Pfam" id="PF01416">
    <property type="entry name" value="PseudoU_synth_1"/>
    <property type="match status" value="1"/>
</dbReference>
<dbReference type="CDD" id="cd02570">
    <property type="entry name" value="PseudoU_synth_EcTruA"/>
    <property type="match status" value="1"/>
</dbReference>
<comment type="function">
    <text evidence="4">Formation of pseudouridine at positions 38, 39 and 40 in the anticodon stem and loop of transfer RNAs.</text>
</comment>
<evidence type="ECO:0000313" key="8">
    <source>
        <dbReference type="EMBL" id="BAG28992.1"/>
    </source>
</evidence>
<comment type="subunit">
    <text evidence="4">Homodimer.</text>
</comment>
<evidence type="ECO:0000256" key="6">
    <source>
        <dbReference type="SAM" id="MobiDB-lite"/>
    </source>
</evidence>